<dbReference type="InterPro" id="IPR003661">
    <property type="entry name" value="HisK_dim/P_dom"/>
</dbReference>
<evidence type="ECO:0000256" key="6">
    <source>
        <dbReference type="SAM" id="Coils"/>
    </source>
</evidence>
<dbReference type="Gene3D" id="3.30.565.10">
    <property type="entry name" value="Histidine kinase-like ATPase, C-terminal domain"/>
    <property type="match status" value="1"/>
</dbReference>
<dbReference type="EC" id="2.7.13.3" evidence="2"/>
<evidence type="ECO:0000313" key="9">
    <source>
        <dbReference type="EMBL" id="TDB59562.1"/>
    </source>
</evidence>
<dbReference type="PANTHER" id="PTHR42878">
    <property type="entry name" value="TWO-COMPONENT HISTIDINE KINASE"/>
    <property type="match status" value="1"/>
</dbReference>
<dbReference type="InterPro" id="IPR003594">
    <property type="entry name" value="HATPase_dom"/>
</dbReference>
<dbReference type="PROSITE" id="PS50109">
    <property type="entry name" value="HIS_KIN"/>
    <property type="match status" value="1"/>
</dbReference>
<dbReference type="GO" id="GO:0007234">
    <property type="term" value="P:osmosensory signaling via phosphorelay pathway"/>
    <property type="evidence" value="ECO:0007669"/>
    <property type="project" value="TreeGrafter"/>
</dbReference>
<dbReference type="GO" id="GO:0000156">
    <property type="term" value="F:phosphorelay response regulator activity"/>
    <property type="evidence" value="ECO:0007669"/>
    <property type="project" value="TreeGrafter"/>
</dbReference>
<evidence type="ECO:0000256" key="3">
    <source>
        <dbReference type="ARBA" id="ARBA00022553"/>
    </source>
</evidence>
<organism evidence="9 10">
    <name type="scientific">Arundinibacter roseus</name>
    <dbReference type="NCBI Taxonomy" id="2070510"/>
    <lineage>
        <taxon>Bacteria</taxon>
        <taxon>Pseudomonadati</taxon>
        <taxon>Bacteroidota</taxon>
        <taxon>Cytophagia</taxon>
        <taxon>Cytophagales</taxon>
        <taxon>Spirosomataceae</taxon>
        <taxon>Arundinibacter</taxon>
    </lineage>
</organism>
<keyword evidence="10" id="KW-1185">Reference proteome</keyword>
<keyword evidence="7" id="KW-1133">Transmembrane helix</keyword>
<dbReference type="PANTHER" id="PTHR42878:SF15">
    <property type="entry name" value="BACTERIOPHYTOCHROME"/>
    <property type="match status" value="1"/>
</dbReference>
<dbReference type="InterPro" id="IPR050351">
    <property type="entry name" value="BphY/WalK/GraS-like"/>
</dbReference>
<dbReference type="SMART" id="SM00387">
    <property type="entry name" value="HATPase_c"/>
    <property type="match status" value="1"/>
</dbReference>
<dbReference type="CDD" id="cd00082">
    <property type="entry name" value="HisKA"/>
    <property type="match status" value="1"/>
</dbReference>
<evidence type="ECO:0000256" key="5">
    <source>
        <dbReference type="ARBA" id="ARBA00022777"/>
    </source>
</evidence>
<dbReference type="Pfam" id="PF02518">
    <property type="entry name" value="HATPase_c"/>
    <property type="match status" value="1"/>
</dbReference>
<keyword evidence="3" id="KW-0597">Phosphoprotein</keyword>
<dbReference type="EMBL" id="SMJU01000020">
    <property type="protein sequence ID" value="TDB59562.1"/>
    <property type="molecule type" value="Genomic_DNA"/>
</dbReference>
<evidence type="ECO:0000313" key="10">
    <source>
        <dbReference type="Proteomes" id="UP000295706"/>
    </source>
</evidence>
<sequence>MIKCAENLKDYKYAFRLQLASQALNDSLDLIENKQMAEELTVKYETEKKDAQLANQEIELLTRRQQLTQTALLGTLSILIIGVAFVFYRWQHSQRIKQIESDFEQTAKQLQSFNYSVSHDLRQPIYGIEYALKQLHRTDPAPNQIHLLAQANKSVNNMKGIIEGLLDLSSIERSRLVLAEVNTELLIKDVLEQMPTHATITIDSLPIVKADVRLLRQVFVNLLSNAIKYSDQQAEPHIQICATQTINKVSFEVSDNGLGFDDQFGDKLFQLFGRLHPQVEGVGIGLLIVKKIVEKHGGKVYASGKPHLGAKFGFDLPT</sequence>
<comment type="caution">
    <text evidence="9">The sequence shown here is derived from an EMBL/GenBank/DDBJ whole genome shotgun (WGS) entry which is preliminary data.</text>
</comment>
<gene>
    <name evidence="9" type="ORF">EZE20_22450</name>
</gene>
<protein>
    <recommendedName>
        <fullName evidence="2">histidine kinase</fullName>
        <ecNumber evidence="2">2.7.13.3</ecNumber>
    </recommendedName>
</protein>
<keyword evidence="5" id="KW-0418">Kinase</keyword>
<dbReference type="Gene3D" id="1.10.287.130">
    <property type="match status" value="1"/>
</dbReference>
<keyword evidence="7" id="KW-0472">Membrane</keyword>
<keyword evidence="4" id="KW-0808">Transferase</keyword>
<evidence type="ECO:0000256" key="7">
    <source>
        <dbReference type="SAM" id="Phobius"/>
    </source>
</evidence>
<dbReference type="Proteomes" id="UP000295706">
    <property type="component" value="Unassembled WGS sequence"/>
</dbReference>
<dbReference type="Pfam" id="PF00512">
    <property type="entry name" value="HisKA"/>
    <property type="match status" value="1"/>
</dbReference>
<dbReference type="AlphaFoldDB" id="A0A4R4JZF2"/>
<dbReference type="PRINTS" id="PR00344">
    <property type="entry name" value="BCTRLSENSOR"/>
</dbReference>
<evidence type="ECO:0000256" key="4">
    <source>
        <dbReference type="ARBA" id="ARBA00022679"/>
    </source>
</evidence>
<name>A0A4R4JZF2_9BACT</name>
<accession>A0A4R4JZF2</accession>
<feature type="transmembrane region" description="Helical" evidence="7">
    <location>
        <begin position="71"/>
        <end position="90"/>
    </location>
</feature>
<dbReference type="SMART" id="SM00388">
    <property type="entry name" value="HisKA"/>
    <property type="match status" value="1"/>
</dbReference>
<feature type="domain" description="Histidine kinase" evidence="8">
    <location>
        <begin position="116"/>
        <end position="318"/>
    </location>
</feature>
<evidence type="ECO:0000256" key="2">
    <source>
        <dbReference type="ARBA" id="ARBA00012438"/>
    </source>
</evidence>
<dbReference type="GO" id="GO:0000155">
    <property type="term" value="F:phosphorelay sensor kinase activity"/>
    <property type="evidence" value="ECO:0007669"/>
    <property type="project" value="InterPro"/>
</dbReference>
<dbReference type="InterPro" id="IPR004358">
    <property type="entry name" value="Sig_transdc_His_kin-like_C"/>
</dbReference>
<evidence type="ECO:0000259" key="8">
    <source>
        <dbReference type="PROSITE" id="PS50109"/>
    </source>
</evidence>
<dbReference type="InterPro" id="IPR036097">
    <property type="entry name" value="HisK_dim/P_sf"/>
</dbReference>
<dbReference type="SUPFAM" id="SSF55874">
    <property type="entry name" value="ATPase domain of HSP90 chaperone/DNA topoisomerase II/histidine kinase"/>
    <property type="match status" value="1"/>
</dbReference>
<proteinExistence type="predicted"/>
<evidence type="ECO:0000256" key="1">
    <source>
        <dbReference type="ARBA" id="ARBA00000085"/>
    </source>
</evidence>
<dbReference type="OrthoDB" id="9766459at2"/>
<dbReference type="SUPFAM" id="SSF47384">
    <property type="entry name" value="Homodimeric domain of signal transducing histidine kinase"/>
    <property type="match status" value="1"/>
</dbReference>
<dbReference type="InterPro" id="IPR036890">
    <property type="entry name" value="HATPase_C_sf"/>
</dbReference>
<keyword evidence="6" id="KW-0175">Coiled coil</keyword>
<dbReference type="InterPro" id="IPR005467">
    <property type="entry name" value="His_kinase_dom"/>
</dbReference>
<feature type="coiled-coil region" evidence="6">
    <location>
        <begin position="37"/>
        <end position="64"/>
    </location>
</feature>
<dbReference type="GO" id="GO:0030295">
    <property type="term" value="F:protein kinase activator activity"/>
    <property type="evidence" value="ECO:0007669"/>
    <property type="project" value="TreeGrafter"/>
</dbReference>
<keyword evidence="7" id="KW-0812">Transmembrane</keyword>
<comment type="catalytic activity">
    <reaction evidence="1">
        <text>ATP + protein L-histidine = ADP + protein N-phospho-L-histidine.</text>
        <dbReference type="EC" id="2.7.13.3"/>
    </reaction>
</comment>
<reference evidence="9 10" key="1">
    <citation type="submission" date="2019-02" db="EMBL/GenBank/DDBJ databases">
        <title>Arundinibacter roseus gen. nov., sp. nov., a new member of the family Cytophagaceae.</title>
        <authorList>
            <person name="Szuroczki S."/>
            <person name="Khayer B."/>
            <person name="Sproer C."/>
            <person name="Toumi M."/>
            <person name="Szabo A."/>
            <person name="Felfoldi T."/>
            <person name="Schumann P."/>
            <person name="Toth E."/>
        </authorList>
    </citation>
    <scope>NUCLEOTIDE SEQUENCE [LARGE SCALE GENOMIC DNA]</scope>
    <source>
        <strain evidence="9 10">DMA-k-7a</strain>
    </source>
</reference>